<evidence type="ECO:0000256" key="8">
    <source>
        <dbReference type="PIRNR" id="PIRNR037778"/>
    </source>
</evidence>
<keyword evidence="3 8" id="KW-0813">Transport</keyword>
<gene>
    <name evidence="10" type="ORF">H9763_08055</name>
</gene>
<evidence type="ECO:0000256" key="1">
    <source>
        <dbReference type="ARBA" id="ARBA00004651"/>
    </source>
</evidence>
<protein>
    <recommendedName>
        <fullName evidence="8">Riboflavin transporter</fullName>
    </recommendedName>
</protein>
<dbReference type="EMBL" id="DWXE01000028">
    <property type="protein sequence ID" value="HJB91406.1"/>
    <property type="molecule type" value="Genomic_DNA"/>
</dbReference>
<evidence type="ECO:0000256" key="4">
    <source>
        <dbReference type="ARBA" id="ARBA00022475"/>
    </source>
</evidence>
<evidence type="ECO:0000313" key="10">
    <source>
        <dbReference type="EMBL" id="HJB91406.1"/>
    </source>
</evidence>
<name>A0A9D2MS44_9FIRM</name>
<feature type="transmembrane region" description="Helical" evidence="9">
    <location>
        <begin position="20"/>
        <end position="40"/>
    </location>
</feature>
<comment type="subcellular location">
    <subcellularLocation>
        <location evidence="1">Cell membrane</location>
        <topology evidence="1">Multi-pass membrane protein</topology>
    </subcellularLocation>
</comment>
<keyword evidence="5 9" id="KW-0812">Transmembrane</keyword>
<proteinExistence type="inferred from homology"/>
<evidence type="ECO:0000256" key="2">
    <source>
        <dbReference type="ARBA" id="ARBA00005540"/>
    </source>
</evidence>
<dbReference type="Proteomes" id="UP000886883">
    <property type="component" value="Unassembled WGS sequence"/>
</dbReference>
<dbReference type="Pfam" id="PF12822">
    <property type="entry name" value="ECF_trnsprt"/>
    <property type="match status" value="1"/>
</dbReference>
<feature type="transmembrane region" description="Helical" evidence="9">
    <location>
        <begin position="91"/>
        <end position="110"/>
    </location>
</feature>
<dbReference type="AlphaFoldDB" id="A0A9D2MS44"/>
<keyword evidence="7 8" id="KW-0472">Membrane</keyword>
<evidence type="ECO:0000256" key="3">
    <source>
        <dbReference type="ARBA" id="ARBA00022448"/>
    </source>
</evidence>
<keyword evidence="6 9" id="KW-1133">Transmembrane helix</keyword>
<evidence type="ECO:0000256" key="9">
    <source>
        <dbReference type="SAM" id="Phobius"/>
    </source>
</evidence>
<dbReference type="Gene3D" id="1.10.1760.20">
    <property type="match status" value="1"/>
</dbReference>
<organism evidence="10 11">
    <name type="scientific">Candidatus Eisenbergiella merdigallinarum</name>
    <dbReference type="NCBI Taxonomy" id="2838552"/>
    <lineage>
        <taxon>Bacteria</taxon>
        <taxon>Bacillati</taxon>
        <taxon>Bacillota</taxon>
        <taxon>Clostridia</taxon>
        <taxon>Lachnospirales</taxon>
        <taxon>Lachnospiraceae</taxon>
        <taxon>Eisenbergiella</taxon>
    </lineage>
</organism>
<dbReference type="PANTHER" id="PTHR38438:SF1">
    <property type="entry name" value="RIBOFLAVIN TRANSPORTER RIBU"/>
    <property type="match status" value="1"/>
</dbReference>
<evidence type="ECO:0000256" key="6">
    <source>
        <dbReference type="ARBA" id="ARBA00022989"/>
    </source>
</evidence>
<evidence type="ECO:0000313" key="11">
    <source>
        <dbReference type="Proteomes" id="UP000886883"/>
    </source>
</evidence>
<keyword evidence="4 8" id="KW-1003">Cell membrane</keyword>
<accession>A0A9D2MS44</accession>
<evidence type="ECO:0000256" key="5">
    <source>
        <dbReference type="ARBA" id="ARBA00022692"/>
    </source>
</evidence>
<dbReference type="PIRSF" id="PIRSF037778">
    <property type="entry name" value="UCP037778_transp_RibU"/>
    <property type="match status" value="1"/>
</dbReference>
<comment type="function">
    <text evidence="8">Probably a riboflavin-binding protein that interacts with the energy-coupling factor (ECF) ABC-transporter complex.</text>
</comment>
<feature type="transmembrane region" description="Helical" evidence="9">
    <location>
        <begin position="171"/>
        <end position="194"/>
    </location>
</feature>
<reference evidence="10" key="2">
    <citation type="submission" date="2021-04" db="EMBL/GenBank/DDBJ databases">
        <authorList>
            <person name="Gilroy R."/>
        </authorList>
    </citation>
    <scope>NUCLEOTIDE SEQUENCE</scope>
    <source>
        <strain evidence="10">USAMLcec3-2134</strain>
    </source>
</reference>
<dbReference type="InterPro" id="IPR024529">
    <property type="entry name" value="ECF_trnsprt_substrate-spec"/>
</dbReference>
<dbReference type="GO" id="GO:0005886">
    <property type="term" value="C:plasma membrane"/>
    <property type="evidence" value="ECO:0007669"/>
    <property type="project" value="UniProtKB-SubCell"/>
</dbReference>
<evidence type="ECO:0000256" key="7">
    <source>
        <dbReference type="ARBA" id="ARBA00023136"/>
    </source>
</evidence>
<dbReference type="InterPro" id="IPR025720">
    <property type="entry name" value="RibU"/>
</dbReference>
<comment type="caution">
    <text evidence="10">The sequence shown here is derived from an EMBL/GenBank/DDBJ whole genome shotgun (WGS) entry which is preliminary data.</text>
</comment>
<feature type="transmembrane region" description="Helical" evidence="9">
    <location>
        <begin position="117"/>
        <end position="140"/>
    </location>
</feature>
<comment type="similarity">
    <text evidence="2 8">Belongs to the prokaryotic riboflavin transporter (P-RFT) (TC 2.A.87) family.</text>
</comment>
<dbReference type="PANTHER" id="PTHR38438">
    <property type="entry name" value="RIBOFLAVIN TRANSPORTER RIBU"/>
    <property type="match status" value="1"/>
</dbReference>
<reference evidence="10" key="1">
    <citation type="journal article" date="2021" name="PeerJ">
        <title>Extensive microbial diversity within the chicken gut microbiome revealed by metagenomics and culture.</title>
        <authorList>
            <person name="Gilroy R."/>
            <person name="Ravi A."/>
            <person name="Getino M."/>
            <person name="Pursley I."/>
            <person name="Horton D.L."/>
            <person name="Alikhan N.F."/>
            <person name="Baker D."/>
            <person name="Gharbi K."/>
            <person name="Hall N."/>
            <person name="Watson M."/>
            <person name="Adriaenssens E.M."/>
            <person name="Foster-Nyarko E."/>
            <person name="Jarju S."/>
            <person name="Secka A."/>
            <person name="Antonio M."/>
            <person name="Oren A."/>
            <person name="Chaudhuri R.R."/>
            <person name="La Ragione R."/>
            <person name="Hildebrand F."/>
            <person name="Pallen M.J."/>
        </authorList>
    </citation>
    <scope>NUCLEOTIDE SEQUENCE</scope>
    <source>
        <strain evidence="10">USAMLcec3-2134</strain>
    </source>
</reference>
<dbReference type="GO" id="GO:0032217">
    <property type="term" value="F:riboflavin transmembrane transporter activity"/>
    <property type="evidence" value="ECO:0007669"/>
    <property type="project" value="UniProtKB-UniRule"/>
</dbReference>
<sequence length="234" mass="25685">MMEKTAAIRKKTSIRNVRMLTMTAVLSAISFVLAFLELPVPLSPSFARMDLSDLPALIGAFAYGPVSGVLIELVKNALQLLTSSTGGIGELANFIMGSSFVVTAGIIYKLRKTKKTAIIACLSASVVMGITAAIVNYFILLPVFEAFMPLDQLIASFGAFIPFIKTKLDVVLFNAFPFNLLKGIGISIVTMLLYKRLTLVLKGSQKQEVRYAGKRLSELYRGRNSFHCFCNRRQ</sequence>